<accession>A0ABT3KQ95</accession>
<evidence type="ECO:0000313" key="3">
    <source>
        <dbReference type="Proteomes" id="UP001208935"/>
    </source>
</evidence>
<gene>
    <name evidence="2" type="ORF">D5039_04625</name>
</gene>
<comment type="caution">
    <text evidence="2">The sequence shown here is derived from an EMBL/GenBank/DDBJ whole genome shotgun (WGS) entry which is preliminary data.</text>
</comment>
<evidence type="ECO:0000313" key="2">
    <source>
        <dbReference type="EMBL" id="MCW5320490.1"/>
    </source>
</evidence>
<name>A0ABT3KQ95_9BURK</name>
<evidence type="ECO:0000256" key="1">
    <source>
        <dbReference type="SAM" id="MobiDB-lite"/>
    </source>
</evidence>
<reference evidence="3" key="1">
    <citation type="submission" date="2023-07" db="EMBL/GenBank/DDBJ databases">
        <title>Verminephrobacter genomes.</title>
        <authorList>
            <person name="Lund M.B."/>
        </authorList>
    </citation>
    <scope>NUCLEOTIDE SEQUENCE [LARGE SCALE GENOMIC DNA]</scope>
    <source>
        <strain evidence="3">AtM5-05</strain>
    </source>
</reference>
<dbReference type="GeneID" id="77321776"/>
<proteinExistence type="predicted"/>
<dbReference type="Proteomes" id="UP001208935">
    <property type="component" value="Unassembled WGS sequence"/>
</dbReference>
<dbReference type="PANTHER" id="PTHR38693:SF1">
    <property type="entry name" value="UBIQUINONE BIOSYNTHESIS ACCESSORY FACTOR UBIJ"/>
    <property type="match status" value="1"/>
</dbReference>
<dbReference type="RefSeq" id="WP_265257150.1">
    <property type="nucleotide sequence ID" value="NZ_QZCV01000001.1"/>
</dbReference>
<protein>
    <recommendedName>
        <fullName evidence="4">Ubiquinone biosynthesis protein UbiJ</fullName>
    </recommendedName>
</protein>
<dbReference type="InterPro" id="IPR038989">
    <property type="entry name" value="UbiJ"/>
</dbReference>
<keyword evidence="3" id="KW-1185">Reference proteome</keyword>
<dbReference type="EMBL" id="QZCW01000001">
    <property type="protein sequence ID" value="MCW5320490.1"/>
    <property type="molecule type" value="Genomic_DNA"/>
</dbReference>
<organism evidence="2 3">
    <name type="scientific">Verminephrobacter aporrectodeae subsp. tuberculatae</name>
    <dbReference type="NCBI Taxonomy" id="1110392"/>
    <lineage>
        <taxon>Bacteria</taxon>
        <taxon>Pseudomonadati</taxon>
        <taxon>Pseudomonadota</taxon>
        <taxon>Betaproteobacteria</taxon>
        <taxon>Burkholderiales</taxon>
        <taxon>Comamonadaceae</taxon>
        <taxon>Verminephrobacter</taxon>
    </lineage>
</organism>
<dbReference type="PANTHER" id="PTHR38693">
    <property type="entry name" value="UBIQUINONE BIOSYNTHESIS PROTEIN UBIJ"/>
    <property type="match status" value="1"/>
</dbReference>
<sequence length="201" mass="21811">MATPQFPFPFLHSLIERVGRAAAGAQAPQWLVHEAQLRLVLLLNHVLMQEAEAMHRLVRQKGRVAHVQWRAWSLALRVTPAGLFNLAPAGAVPDLRLELIESSAFVLARGALRGARPAIRIEGDVQLAAEINWLVEHLRWDLEEDLARVLGDAPAHVLARCARAAAQALRRFAGAQVPGTFSSSVTMPPEPSAGAAERTGA</sequence>
<evidence type="ECO:0008006" key="4">
    <source>
        <dbReference type="Google" id="ProtNLM"/>
    </source>
</evidence>
<feature type="region of interest" description="Disordered" evidence="1">
    <location>
        <begin position="180"/>
        <end position="201"/>
    </location>
</feature>